<evidence type="ECO:0000313" key="9">
    <source>
        <dbReference type="EMBL" id="SHF90985.1"/>
    </source>
</evidence>
<dbReference type="Gene3D" id="1.50.10.150">
    <property type="entry name" value="Voltage-dependent anion channel"/>
    <property type="match status" value="1"/>
</dbReference>
<feature type="transmembrane region" description="Helical" evidence="8">
    <location>
        <begin position="165"/>
        <end position="189"/>
    </location>
</feature>
<dbReference type="EMBL" id="FQVC01000017">
    <property type="protein sequence ID" value="SHF90985.1"/>
    <property type="molecule type" value="Genomic_DNA"/>
</dbReference>
<reference evidence="9 10" key="1">
    <citation type="submission" date="2016-11" db="EMBL/GenBank/DDBJ databases">
        <authorList>
            <person name="Jaros S."/>
            <person name="Januszkiewicz K."/>
            <person name="Wedrychowicz H."/>
        </authorList>
    </citation>
    <scope>NUCLEOTIDE SEQUENCE [LARGE SCALE GENOMIC DNA]</scope>
    <source>
        <strain evidence="9 10">DSM 17137</strain>
    </source>
</reference>
<comment type="similarity">
    <text evidence="2">Belongs to the tellurite-resistance/dicarboxylate transporter (TDT) family.</text>
</comment>
<evidence type="ECO:0000256" key="6">
    <source>
        <dbReference type="ARBA" id="ARBA00022989"/>
    </source>
</evidence>
<evidence type="ECO:0000313" key="10">
    <source>
        <dbReference type="Proteomes" id="UP000184533"/>
    </source>
</evidence>
<dbReference type="Proteomes" id="UP000184533">
    <property type="component" value="Unassembled WGS sequence"/>
</dbReference>
<feature type="transmembrane region" description="Helical" evidence="8">
    <location>
        <begin position="336"/>
        <end position="357"/>
    </location>
</feature>
<dbReference type="RefSeq" id="WP_201777459.1">
    <property type="nucleotide sequence ID" value="NZ_FQVC01000017.1"/>
</dbReference>
<feature type="transmembrane region" description="Helical" evidence="8">
    <location>
        <begin position="201"/>
        <end position="224"/>
    </location>
</feature>
<evidence type="ECO:0000256" key="1">
    <source>
        <dbReference type="ARBA" id="ARBA00004651"/>
    </source>
</evidence>
<name>A0A1M5FHK8_9HYPH</name>
<dbReference type="Pfam" id="PF03595">
    <property type="entry name" value="SLAC1"/>
    <property type="match status" value="1"/>
</dbReference>
<feature type="transmembrane region" description="Helical" evidence="8">
    <location>
        <begin position="32"/>
        <end position="49"/>
    </location>
</feature>
<dbReference type="PANTHER" id="PTHR31686:SF1">
    <property type="entry name" value="SULFITE EFFLUX PUMP SSU1"/>
    <property type="match status" value="1"/>
</dbReference>
<sequence length="379" mass="40411">MSMPMSAAIANIRPFSHLAKPSDAVRLFTPNWFAATMGTGILAVAFGQFPDIPLLFTAGMGLWLFNIALFTLFTALYATRWITHYSGAKRVLAHSSMSMSLGCIPMGLATIVNGVVLFAIPAYPALVPLAYGLWWLDAGLALACGIVVPFMMFTRQTHAPHQMTAIWLLPIVAAEVAAASGALLVPYLAPADQLTVTLLSYCLWACSVPLALGLLVVLVVRMIVHNLPDAGMASSCWLALGPIATGALGMLLLAEHGPSVFAANGMAHYADAIAGASLLIGVLLWGYGLWWLGMAVLITLRYFRGEVPFNLGWWAFTFPLGVYAVTTLKLAHLIPFAPFMVLGSILVAALAIVWLIVSTRTLAGAWHGTLFAAPCLAED</sequence>
<evidence type="ECO:0000256" key="8">
    <source>
        <dbReference type="SAM" id="Phobius"/>
    </source>
</evidence>
<dbReference type="GO" id="GO:0005886">
    <property type="term" value="C:plasma membrane"/>
    <property type="evidence" value="ECO:0007669"/>
    <property type="project" value="UniProtKB-SubCell"/>
</dbReference>
<dbReference type="InterPro" id="IPR038665">
    <property type="entry name" value="Voltage-dep_anion_channel_sf"/>
</dbReference>
<keyword evidence="7 8" id="KW-0472">Membrane</keyword>
<keyword evidence="3" id="KW-0813">Transport</keyword>
<feature type="transmembrane region" description="Helical" evidence="8">
    <location>
        <begin position="55"/>
        <end position="78"/>
    </location>
</feature>
<dbReference type="InterPro" id="IPR051629">
    <property type="entry name" value="Sulfite_efflux_TDT"/>
</dbReference>
<organism evidence="9 10">
    <name type="scientific">Devosia limi DSM 17137</name>
    <dbReference type="NCBI Taxonomy" id="1121477"/>
    <lineage>
        <taxon>Bacteria</taxon>
        <taxon>Pseudomonadati</taxon>
        <taxon>Pseudomonadota</taxon>
        <taxon>Alphaproteobacteria</taxon>
        <taxon>Hyphomicrobiales</taxon>
        <taxon>Devosiaceae</taxon>
        <taxon>Devosia</taxon>
    </lineage>
</organism>
<feature type="transmembrane region" description="Helical" evidence="8">
    <location>
        <begin position="132"/>
        <end position="153"/>
    </location>
</feature>
<dbReference type="InterPro" id="IPR004695">
    <property type="entry name" value="SLAC1/Mae1/Ssu1/TehA"/>
</dbReference>
<gene>
    <name evidence="9" type="ORF">SAMN02745223_03858</name>
</gene>
<feature type="transmembrane region" description="Helical" evidence="8">
    <location>
        <begin position="274"/>
        <end position="299"/>
    </location>
</feature>
<protein>
    <submittedName>
        <fullName evidence="9">C4-dicarboxylate transporter/malic acid transport protein</fullName>
    </submittedName>
</protein>
<proteinExistence type="inferred from homology"/>
<evidence type="ECO:0000256" key="7">
    <source>
        <dbReference type="ARBA" id="ARBA00023136"/>
    </source>
</evidence>
<feature type="transmembrane region" description="Helical" evidence="8">
    <location>
        <begin position="99"/>
        <end position="120"/>
    </location>
</feature>
<dbReference type="PANTHER" id="PTHR31686">
    <property type="match status" value="1"/>
</dbReference>
<feature type="transmembrane region" description="Helical" evidence="8">
    <location>
        <begin position="236"/>
        <end position="254"/>
    </location>
</feature>
<evidence type="ECO:0000256" key="3">
    <source>
        <dbReference type="ARBA" id="ARBA00022448"/>
    </source>
</evidence>
<evidence type="ECO:0000256" key="4">
    <source>
        <dbReference type="ARBA" id="ARBA00022475"/>
    </source>
</evidence>
<keyword evidence="6 8" id="KW-1133">Transmembrane helix</keyword>
<comment type="subcellular location">
    <subcellularLocation>
        <location evidence="1">Cell membrane</location>
        <topology evidence="1">Multi-pass membrane protein</topology>
    </subcellularLocation>
</comment>
<keyword evidence="5 8" id="KW-0812">Transmembrane</keyword>
<dbReference type="AlphaFoldDB" id="A0A1M5FHK8"/>
<dbReference type="GO" id="GO:0000319">
    <property type="term" value="F:sulfite transmembrane transporter activity"/>
    <property type="evidence" value="ECO:0007669"/>
    <property type="project" value="TreeGrafter"/>
</dbReference>
<evidence type="ECO:0000256" key="2">
    <source>
        <dbReference type="ARBA" id="ARBA00008566"/>
    </source>
</evidence>
<accession>A0A1M5FHK8</accession>
<evidence type="ECO:0000256" key="5">
    <source>
        <dbReference type="ARBA" id="ARBA00022692"/>
    </source>
</evidence>
<keyword evidence="4" id="KW-1003">Cell membrane</keyword>
<feature type="transmembrane region" description="Helical" evidence="8">
    <location>
        <begin position="311"/>
        <end position="330"/>
    </location>
</feature>